<comment type="caution">
    <text evidence="3">The sequence shown here is derived from an EMBL/GenBank/DDBJ whole genome shotgun (WGS) entry which is preliminary data.</text>
</comment>
<dbReference type="PROSITE" id="PS50110">
    <property type="entry name" value="RESPONSE_REGULATORY"/>
    <property type="match status" value="1"/>
</dbReference>
<gene>
    <name evidence="3" type="ORF">MAIT1_00224</name>
</gene>
<evidence type="ECO:0000313" key="4">
    <source>
        <dbReference type="Proteomes" id="UP000194003"/>
    </source>
</evidence>
<dbReference type="GO" id="GO:0000160">
    <property type="term" value="P:phosphorelay signal transduction system"/>
    <property type="evidence" value="ECO:0007669"/>
    <property type="project" value="InterPro"/>
</dbReference>
<dbReference type="STRING" id="1434232.MAIT1_00224"/>
<dbReference type="EMBL" id="LVJN01000015">
    <property type="protein sequence ID" value="OSM06896.1"/>
    <property type="molecule type" value="Genomic_DNA"/>
</dbReference>
<keyword evidence="1" id="KW-0597">Phosphoprotein</keyword>
<accession>A0A1Y2K8W7</accession>
<dbReference type="Proteomes" id="UP000194003">
    <property type="component" value="Unassembled WGS sequence"/>
</dbReference>
<sequence>MNMSAQTLAEFRALWVDDDDVTLELMAALLNRLEVGHVATVNQAAKAVDLLIRAAPPYDVAFCDIYMPDMDGMELIQELGKHRYTGALIFVTSAKPEMFDLLHAFADAYDLNLRAVLNKPVSIDRLREILHTLAEWSSQ</sequence>
<evidence type="ECO:0000313" key="3">
    <source>
        <dbReference type="EMBL" id="OSM06896.1"/>
    </source>
</evidence>
<dbReference type="PANTHER" id="PTHR43228">
    <property type="entry name" value="TWO-COMPONENT RESPONSE REGULATOR"/>
    <property type="match status" value="1"/>
</dbReference>
<reference evidence="3 4" key="1">
    <citation type="journal article" date="2016" name="BMC Genomics">
        <title>Combined genomic and structural analyses of a cultured magnetotactic bacterium reveals its niche adaptation to a dynamic environment.</title>
        <authorList>
            <person name="Araujo A.C."/>
            <person name="Morillo V."/>
            <person name="Cypriano J."/>
            <person name="Teixeira L.C."/>
            <person name="Leao P."/>
            <person name="Lyra S."/>
            <person name="Almeida L.G."/>
            <person name="Bazylinski D.A."/>
            <person name="Vasconcellos A.T."/>
            <person name="Abreu F."/>
            <person name="Lins U."/>
        </authorList>
    </citation>
    <scope>NUCLEOTIDE SEQUENCE [LARGE SCALE GENOMIC DNA]</scope>
    <source>
        <strain evidence="3 4">IT-1</strain>
    </source>
</reference>
<keyword evidence="4" id="KW-1185">Reference proteome</keyword>
<dbReference type="SUPFAM" id="SSF52172">
    <property type="entry name" value="CheY-like"/>
    <property type="match status" value="1"/>
</dbReference>
<proteinExistence type="predicted"/>
<dbReference type="PANTHER" id="PTHR43228:SF1">
    <property type="entry name" value="TWO-COMPONENT RESPONSE REGULATOR ARR22"/>
    <property type="match status" value="1"/>
</dbReference>
<dbReference type="Gene3D" id="3.40.50.2300">
    <property type="match status" value="1"/>
</dbReference>
<dbReference type="AlphaFoldDB" id="A0A1Y2K8W7"/>
<dbReference type="SMART" id="SM00448">
    <property type="entry name" value="REC"/>
    <property type="match status" value="1"/>
</dbReference>
<organism evidence="3 4">
    <name type="scientific">Magnetofaba australis IT-1</name>
    <dbReference type="NCBI Taxonomy" id="1434232"/>
    <lineage>
        <taxon>Bacteria</taxon>
        <taxon>Pseudomonadati</taxon>
        <taxon>Pseudomonadota</taxon>
        <taxon>Magnetococcia</taxon>
        <taxon>Magnetococcales</taxon>
        <taxon>Magnetococcaceae</taxon>
        <taxon>Magnetofaba</taxon>
    </lineage>
</organism>
<dbReference type="InterPro" id="IPR001789">
    <property type="entry name" value="Sig_transdc_resp-reg_receiver"/>
</dbReference>
<evidence type="ECO:0000256" key="1">
    <source>
        <dbReference type="PROSITE-ProRule" id="PRU00169"/>
    </source>
</evidence>
<dbReference type="InterPro" id="IPR011006">
    <property type="entry name" value="CheY-like_superfamily"/>
</dbReference>
<evidence type="ECO:0000259" key="2">
    <source>
        <dbReference type="PROSITE" id="PS50110"/>
    </source>
</evidence>
<feature type="domain" description="Response regulatory" evidence="2">
    <location>
        <begin position="12"/>
        <end position="134"/>
    </location>
</feature>
<dbReference type="Pfam" id="PF00072">
    <property type="entry name" value="Response_reg"/>
    <property type="match status" value="1"/>
</dbReference>
<feature type="modified residue" description="4-aspartylphosphate" evidence="1">
    <location>
        <position position="64"/>
    </location>
</feature>
<protein>
    <submittedName>
        <fullName evidence="3">Putative CheY-like chemotaxis protein, response regulator receiver</fullName>
    </submittedName>
</protein>
<name>A0A1Y2K8W7_9PROT</name>
<dbReference type="InterPro" id="IPR052048">
    <property type="entry name" value="ST_Response_Regulator"/>
</dbReference>